<protein>
    <submittedName>
        <fullName evidence="1">Uncharacterized protein</fullName>
    </submittedName>
</protein>
<reference evidence="1 2" key="1">
    <citation type="submission" date="2019-07" db="EMBL/GenBank/DDBJ databases">
        <title>Genome sequencing for Ferrovibrio sp. K5.</title>
        <authorList>
            <person name="Park S.-J."/>
        </authorList>
    </citation>
    <scope>NUCLEOTIDE SEQUENCE [LARGE SCALE GENOMIC DNA]</scope>
    <source>
        <strain evidence="1 2">K5</strain>
    </source>
</reference>
<organism evidence="1 2">
    <name type="scientific">Ferrovibrio terrae</name>
    <dbReference type="NCBI Taxonomy" id="2594003"/>
    <lineage>
        <taxon>Bacteria</taxon>
        <taxon>Pseudomonadati</taxon>
        <taxon>Pseudomonadota</taxon>
        <taxon>Alphaproteobacteria</taxon>
        <taxon>Rhodospirillales</taxon>
        <taxon>Rhodospirillaceae</taxon>
        <taxon>Ferrovibrio</taxon>
    </lineage>
</organism>
<gene>
    <name evidence="1" type="ORF">FNB15_05645</name>
</gene>
<dbReference type="AlphaFoldDB" id="A0A516GZ60"/>
<dbReference type="RefSeq" id="WP_144067773.1">
    <property type="nucleotide sequence ID" value="NZ_CP041636.1"/>
</dbReference>
<evidence type="ECO:0000313" key="2">
    <source>
        <dbReference type="Proteomes" id="UP000317496"/>
    </source>
</evidence>
<proteinExistence type="predicted"/>
<dbReference type="OrthoDB" id="8446920at2"/>
<accession>A0A516GZ60</accession>
<dbReference type="KEGG" id="fer:FNB15_05645"/>
<sequence>MSENPAKPGLQSPALAVPGPARPERAVVVFAEETRLPKLRRLKPGYRHCYAYMALPGGWVGIDPLAYMTEIKGFYDWPTEADLAGHLRGLGQCALTVPVLTPPRRLAPPLPFSCVEVVKRLIGLQSWQIRTPWELFLCLRKISLD</sequence>
<dbReference type="Proteomes" id="UP000317496">
    <property type="component" value="Chromosome"/>
</dbReference>
<dbReference type="EMBL" id="CP041636">
    <property type="protein sequence ID" value="QDO96792.1"/>
    <property type="molecule type" value="Genomic_DNA"/>
</dbReference>
<name>A0A516GZ60_9PROT</name>
<evidence type="ECO:0000313" key="1">
    <source>
        <dbReference type="EMBL" id="QDO96792.1"/>
    </source>
</evidence>
<keyword evidence="2" id="KW-1185">Reference proteome</keyword>